<feature type="transmembrane region" description="Helical" evidence="7">
    <location>
        <begin position="35"/>
        <end position="54"/>
    </location>
</feature>
<feature type="transmembrane region" description="Helical" evidence="7">
    <location>
        <begin position="287"/>
        <end position="306"/>
    </location>
</feature>
<proteinExistence type="predicted"/>
<feature type="transmembrane region" description="Helical" evidence="7">
    <location>
        <begin position="196"/>
        <end position="215"/>
    </location>
</feature>
<evidence type="ECO:0000313" key="9">
    <source>
        <dbReference type="EMBL" id="BCT77753.1"/>
    </source>
</evidence>
<dbReference type="PANTHER" id="PTHR43045">
    <property type="entry name" value="SHIKIMATE TRANSPORTER"/>
    <property type="match status" value="1"/>
</dbReference>
<feature type="transmembrane region" description="Helical" evidence="7">
    <location>
        <begin position="318"/>
        <end position="338"/>
    </location>
</feature>
<dbReference type="SUPFAM" id="SSF103473">
    <property type="entry name" value="MFS general substrate transporter"/>
    <property type="match status" value="1"/>
</dbReference>
<evidence type="ECO:0000256" key="1">
    <source>
        <dbReference type="ARBA" id="ARBA00004651"/>
    </source>
</evidence>
<name>A0ABN6FQ10_SINCY</name>
<keyword evidence="6 7" id="KW-0472">Membrane</keyword>
<evidence type="ECO:0000256" key="3">
    <source>
        <dbReference type="ARBA" id="ARBA00022475"/>
    </source>
</evidence>
<reference evidence="9 10" key="1">
    <citation type="journal article" date="2021" name="J. Biosci. Bioeng.">
        <title>Identification and characterization of a chc gene cluster responsible for the aromatization pathway of cyclohexanecarboxylate degradation in Sinomonas cyclohexanicum ATCC 51369.</title>
        <authorList>
            <person name="Yamamoto T."/>
            <person name="Hasegawa Y."/>
            <person name="Lau P.C.K."/>
            <person name="Iwaki H."/>
        </authorList>
    </citation>
    <scope>NUCLEOTIDE SEQUENCE [LARGE SCALE GENOMIC DNA]</scope>
    <source>
        <strain evidence="9 10">ATCC 51369</strain>
    </source>
</reference>
<dbReference type="Pfam" id="PF07690">
    <property type="entry name" value="MFS_1"/>
    <property type="match status" value="1"/>
</dbReference>
<dbReference type="PANTHER" id="PTHR43045:SF1">
    <property type="entry name" value="SHIKIMATE TRANSPORTER"/>
    <property type="match status" value="1"/>
</dbReference>
<dbReference type="PROSITE" id="PS50850">
    <property type="entry name" value="MFS"/>
    <property type="match status" value="1"/>
</dbReference>
<evidence type="ECO:0000256" key="6">
    <source>
        <dbReference type="ARBA" id="ARBA00023136"/>
    </source>
</evidence>
<feature type="domain" description="Major facilitator superfamily (MFS) profile" evidence="8">
    <location>
        <begin position="23"/>
        <end position="437"/>
    </location>
</feature>
<gene>
    <name evidence="9" type="ORF">SCMU_35950</name>
</gene>
<feature type="transmembrane region" description="Helical" evidence="7">
    <location>
        <begin position="380"/>
        <end position="402"/>
    </location>
</feature>
<feature type="transmembrane region" description="Helical" evidence="7">
    <location>
        <begin position="96"/>
        <end position="117"/>
    </location>
</feature>
<dbReference type="Proteomes" id="UP001319861">
    <property type="component" value="Chromosome"/>
</dbReference>
<accession>A0ABN6FQ10</accession>
<evidence type="ECO:0000256" key="5">
    <source>
        <dbReference type="ARBA" id="ARBA00022989"/>
    </source>
</evidence>
<dbReference type="CDD" id="cd17369">
    <property type="entry name" value="MFS_ShiA_like"/>
    <property type="match status" value="1"/>
</dbReference>
<feature type="transmembrane region" description="Helical" evidence="7">
    <location>
        <begin position="60"/>
        <end position="84"/>
    </location>
</feature>
<feature type="transmembrane region" description="Helical" evidence="7">
    <location>
        <begin position="123"/>
        <end position="151"/>
    </location>
</feature>
<dbReference type="InterPro" id="IPR020846">
    <property type="entry name" value="MFS_dom"/>
</dbReference>
<evidence type="ECO:0000256" key="7">
    <source>
        <dbReference type="SAM" id="Phobius"/>
    </source>
</evidence>
<dbReference type="InterPro" id="IPR036259">
    <property type="entry name" value="MFS_trans_sf"/>
</dbReference>
<dbReference type="Gene3D" id="1.20.1250.20">
    <property type="entry name" value="MFS general substrate transporter like domains"/>
    <property type="match status" value="2"/>
</dbReference>
<dbReference type="InterPro" id="IPR011701">
    <property type="entry name" value="MFS"/>
</dbReference>
<keyword evidence="2" id="KW-0813">Transport</keyword>
<keyword evidence="5 7" id="KW-1133">Transmembrane helix</keyword>
<keyword evidence="3" id="KW-1003">Cell membrane</keyword>
<dbReference type="RefSeq" id="WP_229230428.1">
    <property type="nucleotide sequence ID" value="NZ_AP024525.1"/>
</dbReference>
<feature type="transmembrane region" description="Helical" evidence="7">
    <location>
        <begin position="408"/>
        <end position="430"/>
    </location>
</feature>
<keyword evidence="10" id="KW-1185">Reference proteome</keyword>
<feature type="transmembrane region" description="Helical" evidence="7">
    <location>
        <begin position="253"/>
        <end position="275"/>
    </location>
</feature>
<keyword evidence="4 7" id="KW-0812">Transmembrane</keyword>
<protein>
    <submittedName>
        <fullName evidence="9">MFS transporter</fullName>
    </submittedName>
</protein>
<evidence type="ECO:0000256" key="2">
    <source>
        <dbReference type="ARBA" id="ARBA00022448"/>
    </source>
</evidence>
<feature type="transmembrane region" description="Helical" evidence="7">
    <location>
        <begin position="344"/>
        <end position="368"/>
    </location>
</feature>
<sequence length="461" mass="48355">MQQNAAHGRRPAPIAEGTSPRRAALSGWIGSTLEYYDFTIYAQAAALVFPTVFFPSGNAAVALVASLATYAVGYVARPIGAFVLGHFGDRHGRKNVLVFALLLMGFSTFAVGLLPTYDQVGLLAPILLVVLRLIQGFAVAGELSGASALIAEHAPADRRGFYTSFSLQGTQAGSILAAASFIPLSALLPAAEFHAWGWRVPFLLSAVVIAAGYIIRRRVSETPAFLAESAQHEVPKAPIVQVVRESGWTLVKAILMGMANVIGVTAAVFGAAYATQPAYGIGMSPATYLWMPLVANVVAVVLIPFFGRLSDRIGRRPLMIVGSLGAGVLSFAYLFAISAKNVPLTVILAILMWGVFYQMWNATFAAFFQELFPTRTRVTGFAISQNIGLLITAFLPTIFTVVAPPGSANVPLLVGGLTCGLAVVSALATWGTRETSKLDLGLAGAPASTNGSPAAPAGTAR</sequence>
<organism evidence="9 10">
    <name type="scientific">Sinomonas cyclohexanicum</name>
    <name type="common">Corynebacterium cyclohexanicum</name>
    <dbReference type="NCBI Taxonomy" id="322009"/>
    <lineage>
        <taxon>Bacteria</taxon>
        <taxon>Bacillati</taxon>
        <taxon>Actinomycetota</taxon>
        <taxon>Actinomycetes</taxon>
        <taxon>Micrococcales</taxon>
        <taxon>Micrococcaceae</taxon>
        <taxon>Sinomonas</taxon>
    </lineage>
</organism>
<feature type="transmembrane region" description="Helical" evidence="7">
    <location>
        <begin position="172"/>
        <end position="190"/>
    </location>
</feature>
<evidence type="ECO:0000256" key="4">
    <source>
        <dbReference type="ARBA" id="ARBA00022692"/>
    </source>
</evidence>
<evidence type="ECO:0000259" key="8">
    <source>
        <dbReference type="PROSITE" id="PS50850"/>
    </source>
</evidence>
<evidence type="ECO:0000313" key="10">
    <source>
        <dbReference type="Proteomes" id="UP001319861"/>
    </source>
</evidence>
<comment type="subcellular location">
    <subcellularLocation>
        <location evidence="1">Cell membrane</location>
        <topology evidence="1">Multi-pass membrane protein</topology>
    </subcellularLocation>
</comment>
<dbReference type="EMBL" id="AP024525">
    <property type="protein sequence ID" value="BCT77753.1"/>
    <property type="molecule type" value="Genomic_DNA"/>
</dbReference>